<keyword evidence="3" id="KW-1185">Reference proteome</keyword>
<name>A0A0D1D3T4_9RHOB</name>
<dbReference type="Gene3D" id="1.10.1220.10">
    <property type="entry name" value="Met repressor-like"/>
    <property type="match status" value="1"/>
</dbReference>
<accession>A0A0D1D3T4</accession>
<dbReference type="InterPro" id="IPR013321">
    <property type="entry name" value="Arc_rbn_hlx_hlx"/>
</dbReference>
<evidence type="ECO:0000259" key="1">
    <source>
        <dbReference type="Pfam" id="PF22513"/>
    </source>
</evidence>
<dbReference type="Pfam" id="PF22513">
    <property type="entry name" value="FitA-like_RHH"/>
    <property type="match status" value="1"/>
</dbReference>
<reference evidence="2 3" key="1">
    <citation type="submission" date="2015-02" db="EMBL/GenBank/DDBJ databases">
        <title>Genome Sequence of Jannaschia aquimarina DSM28248, a member of the Roseobacter clade.</title>
        <authorList>
            <person name="Voget S."/>
            <person name="Daniel R."/>
        </authorList>
    </citation>
    <scope>NUCLEOTIDE SEQUENCE [LARGE SCALE GENOMIC DNA]</scope>
    <source>
        <strain evidence="2 3">GSW-M26</strain>
    </source>
</reference>
<dbReference type="InterPro" id="IPR053853">
    <property type="entry name" value="FitA-like_RHH"/>
</dbReference>
<feature type="domain" description="Antitoxin FitA-like ribbon-helix-helix" evidence="1">
    <location>
        <begin position="4"/>
        <end position="40"/>
    </location>
</feature>
<evidence type="ECO:0000313" key="3">
    <source>
        <dbReference type="Proteomes" id="UP000032232"/>
    </source>
</evidence>
<dbReference type="STRING" id="935700.jaqu_35190"/>
<organism evidence="2 3">
    <name type="scientific">Jannaschia aquimarina</name>
    <dbReference type="NCBI Taxonomy" id="935700"/>
    <lineage>
        <taxon>Bacteria</taxon>
        <taxon>Pseudomonadati</taxon>
        <taxon>Pseudomonadota</taxon>
        <taxon>Alphaproteobacteria</taxon>
        <taxon>Rhodobacterales</taxon>
        <taxon>Roseobacteraceae</taxon>
        <taxon>Jannaschia</taxon>
    </lineage>
</organism>
<evidence type="ECO:0000313" key="2">
    <source>
        <dbReference type="EMBL" id="KIT14758.1"/>
    </source>
</evidence>
<dbReference type="GO" id="GO:0006355">
    <property type="term" value="P:regulation of DNA-templated transcription"/>
    <property type="evidence" value="ECO:0007669"/>
    <property type="project" value="InterPro"/>
</dbReference>
<dbReference type="Proteomes" id="UP000032232">
    <property type="component" value="Unassembled WGS sequence"/>
</dbReference>
<dbReference type="EMBL" id="JYFE01000064">
    <property type="protein sequence ID" value="KIT14758.1"/>
    <property type="molecule type" value="Genomic_DNA"/>
</dbReference>
<comment type="caution">
    <text evidence="2">The sequence shown here is derived from an EMBL/GenBank/DDBJ whole genome shotgun (WGS) entry which is preliminary data.</text>
</comment>
<protein>
    <recommendedName>
        <fullName evidence="1">Antitoxin FitA-like ribbon-helix-helix domain-containing protein</fullName>
    </recommendedName>
</protein>
<sequence>MPAPALTIRRLTEEVHNAIKAQAAAEGISAEEKVRRVLNERFAPKPHSGLGDELCALADSYDLPKDGPDFERIRDDVDPATFR</sequence>
<dbReference type="SUPFAM" id="SSF47598">
    <property type="entry name" value="Ribbon-helix-helix"/>
    <property type="match status" value="1"/>
</dbReference>
<dbReference type="AlphaFoldDB" id="A0A0D1D3T4"/>
<proteinExistence type="predicted"/>
<dbReference type="InterPro" id="IPR010985">
    <property type="entry name" value="Ribbon_hlx_hlx"/>
</dbReference>
<dbReference type="RefSeq" id="WP_052501048.1">
    <property type="nucleotide sequence ID" value="NZ_FZPF01000018.1"/>
</dbReference>
<dbReference type="PATRIC" id="fig|935700.4.peg.3627"/>
<gene>
    <name evidence="2" type="ORF">jaqu_35190</name>
</gene>